<evidence type="ECO:0000313" key="1">
    <source>
        <dbReference type="EMBL" id="KAJ8639340.1"/>
    </source>
</evidence>
<organism evidence="1 2">
    <name type="scientific">Persea americana</name>
    <name type="common">Avocado</name>
    <dbReference type="NCBI Taxonomy" id="3435"/>
    <lineage>
        <taxon>Eukaryota</taxon>
        <taxon>Viridiplantae</taxon>
        <taxon>Streptophyta</taxon>
        <taxon>Embryophyta</taxon>
        <taxon>Tracheophyta</taxon>
        <taxon>Spermatophyta</taxon>
        <taxon>Magnoliopsida</taxon>
        <taxon>Magnoliidae</taxon>
        <taxon>Laurales</taxon>
        <taxon>Lauraceae</taxon>
        <taxon>Persea</taxon>
    </lineage>
</organism>
<name>A0ACC2M105_PERAE</name>
<protein>
    <submittedName>
        <fullName evidence="1">Uncharacterized protein</fullName>
    </submittedName>
</protein>
<dbReference type="Proteomes" id="UP001234297">
    <property type="component" value="Chromosome 5"/>
</dbReference>
<evidence type="ECO:0000313" key="2">
    <source>
        <dbReference type="Proteomes" id="UP001234297"/>
    </source>
</evidence>
<reference evidence="1 2" key="1">
    <citation type="journal article" date="2022" name="Hortic Res">
        <title>A haplotype resolved chromosomal level avocado genome allows analysis of novel avocado genes.</title>
        <authorList>
            <person name="Nath O."/>
            <person name="Fletcher S.J."/>
            <person name="Hayward A."/>
            <person name="Shaw L.M."/>
            <person name="Masouleh A.K."/>
            <person name="Furtado A."/>
            <person name="Henry R.J."/>
            <person name="Mitter N."/>
        </authorList>
    </citation>
    <scope>NUCLEOTIDE SEQUENCE [LARGE SCALE GENOMIC DNA]</scope>
    <source>
        <strain evidence="2">cv. Hass</strain>
    </source>
</reference>
<proteinExistence type="predicted"/>
<dbReference type="EMBL" id="CM056813">
    <property type="protein sequence ID" value="KAJ8639340.1"/>
    <property type="molecule type" value="Genomic_DNA"/>
</dbReference>
<comment type="caution">
    <text evidence="1">The sequence shown here is derived from an EMBL/GenBank/DDBJ whole genome shotgun (WGS) entry which is preliminary data.</text>
</comment>
<gene>
    <name evidence="1" type="ORF">MRB53_016034</name>
</gene>
<accession>A0ACC2M105</accession>
<keyword evidence="2" id="KW-1185">Reference proteome</keyword>
<sequence length="342" mass="39220">MNSGQRFMFFSVLLLFAFFICFVKRPDEGEFGYFVLALQWPGTICQGTRYCCPSNGCCKKYHAPNEFTIHGLWPNYNDGSWPACCSKSEFDIKKIASLLGMLEKYWPSLSCSSSSLCEKHGTCSYPVIRDEYSYFSTVLDLYFKYNITKVLVDAGFLPTNNNEYPLEGIIAAIEEAFGASPLLVCKHGAVEELHLCLYKNFTPRDCLIDSNALNGTLHSGSSHCPRYIRIPEYTPLMLGENNATVTWLQEREENVWYHGVFLLLRKEAFFEVLLETRQFEELLFSHFLKLLNHLKLTRFRVLGNRFNFSLPLPLRLRAEEALLSRKSRRWGQLVSAVAASPL</sequence>